<dbReference type="InterPro" id="IPR029691">
    <property type="entry name" value="PATE2"/>
</dbReference>
<evidence type="ECO:0000313" key="3">
    <source>
        <dbReference type="Proteomes" id="UP000001811"/>
    </source>
</evidence>
<reference evidence="2" key="2">
    <citation type="submission" date="2025-08" db="UniProtKB">
        <authorList>
            <consortium name="Ensembl"/>
        </authorList>
    </citation>
    <scope>IDENTIFICATION</scope>
    <source>
        <strain evidence="2">Thorbecke</strain>
    </source>
</reference>
<proteinExistence type="predicted"/>
<sequence length="70" mass="8020">MLVPLLLGIASLFCPCCSELQDHLKGRSMYHYSKLSCMSNCEDINFLDFEKRTELICCKHSNYCNLPEGL</sequence>
<dbReference type="Bgee" id="ENSOCUG00000012321">
    <property type="expression patterns" value="Expressed in testis"/>
</dbReference>
<dbReference type="Proteomes" id="UP000001811">
    <property type="component" value="Chromosome 1"/>
</dbReference>
<feature type="chain" id="PRO_5023873771" evidence="1">
    <location>
        <begin position="19"/>
        <end position="70"/>
    </location>
</feature>
<reference evidence="2 3" key="1">
    <citation type="journal article" date="2011" name="Nature">
        <title>A high-resolution map of human evolutionary constraint using 29 mammals.</title>
        <authorList>
            <person name="Lindblad-Toh K."/>
            <person name="Garber M."/>
            <person name="Zuk O."/>
            <person name="Lin M.F."/>
            <person name="Parker B.J."/>
            <person name="Washietl S."/>
            <person name="Kheradpour P."/>
            <person name="Ernst J."/>
            <person name="Jordan G."/>
            <person name="Mauceli E."/>
            <person name="Ward L.D."/>
            <person name="Lowe C.B."/>
            <person name="Holloway A.K."/>
            <person name="Clamp M."/>
            <person name="Gnerre S."/>
            <person name="Alfoldi J."/>
            <person name="Beal K."/>
            <person name="Chang J."/>
            <person name="Clawson H."/>
            <person name="Cuff J."/>
            <person name="Di Palma F."/>
            <person name="Fitzgerald S."/>
            <person name="Flicek P."/>
            <person name="Guttman M."/>
            <person name="Hubisz M.J."/>
            <person name="Jaffe D.B."/>
            <person name="Jungreis I."/>
            <person name="Kent W.J."/>
            <person name="Kostka D."/>
            <person name="Lara M."/>
            <person name="Martins A.L."/>
            <person name="Massingham T."/>
            <person name="Moltke I."/>
            <person name="Raney B.J."/>
            <person name="Rasmussen M.D."/>
            <person name="Robinson J."/>
            <person name="Stark A."/>
            <person name="Vilella A.J."/>
            <person name="Wen J."/>
            <person name="Xie X."/>
            <person name="Zody M.C."/>
            <person name="Baldwin J."/>
            <person name="Bloom T."/>
            <person name="Chin C.W."/>
            <person name="Heiman D."/>
            <person name="Nicol R."/>
            <person name="Nusbaum C."/>
            <person name="Young S."/>
            <person name="Wilkinson J."/>
            <person name="Worley K.C."/>
            <person name="Kovar C.L."/>
            <person name="Muzny D.M."/>
            <person name="Gibbs R.A."/>
            <person name="Cree A."/>
            <person name="Dihn H.H."/>
            <person name="Fowler G."/>
            <person name="Jhangiani S."/>
            <person name="Joshi V."/>
            <person name="Lee S."/>
            <person name="Lewis L.R."/>
            <person name="Nazareth L.V."/>
            <person name="Okwuonu G."/>
            <person name="Santibanez J."/>
            <person name="Warren W.C."/>
            <person name="Mardis E.R."/>
            <person name="Weinstock G.M."/>
            <person name="Wilson R.K."/>
            <person name="Delehaunty K."/>
            <person name="Dooling D."/>
            <person name="Fronik C."/>
            <person name="Fulton L."/>
            <person name="Fulton B."/>
            <person name="Graves T."/>
            <person name="Minx P."/>
            <person name="Sodergren E."/>
            <person name="Birney E."/>
            <person name="Margulies E.H."/>
            <person name="Herrero J."/>
            <person name="Green E.D."/>
            <person name="Haussler D."/>
            <person name="Siepel A."/>
            <person name="Goldman N."/>
            <person name="Pollard K.S."/>
            <person name="Pedersen J.S."/>
            <person name="Lander E.S."/>
            <person name="Kellis M."/>
        </authorList>
    </citation>
    <scope>NUCLEOTIDE SEQUENCE [LARGE SCALE GENOMIC DNA]</scope>
    <source>
        <strain evidence="2 3">Thorbecke inbred</strain>
    </source>
</reference>
<evidence type="ECO:0000256" key="1">
    <source>
        <dbReference type="SAM" id="SignalP"/>
    </source>
</evidence>
<dbReference type="GeneTree" id="ENSGT00510000048956"/>
<name>A0A5F9DLG7_RABIT</name>
<dbReference type="PANTHER" id="PTHR47884:SF1">
    <property type="entry name" value="PROSTATE AND TESTIS EXPRESSED PROTEIN 2"/>
    <property type="match status" value="1"/>
</dbReference>
<dbReference type="PANTHER" id="PTHR47884">
    <property type="entry name" value="PROSTATE AND TESTIS EXPRESSED PROTEIN 2"/>
    <property type="match status" value="1"/>
</dbReference>
<dbReference type="Ensembl" id="ENSOCUT00000035389.1">
    <property type="protein sequence ID" value="ENSOCUP00000047152.1"/>
    <property type="gene ID" value="ENSOCUG00000012321.3"/>
</dbReference>
<dbReference type="EMBL" id="AAGW02009662">
    <property type="status" value="NOT_ANNOTATED_CDS"/>
    <property type="molecule type" value="Genomic_DNA"/>
</dbReference>
<feature type="signal peptide" evidence="1">
    <location>
        <begin position="1"/>
        <end position="18"/>
    </location>
</feature>
<dbReference type="EMBL" id="AAGW02009661">
    <property type="status" value="NOT_ANNOTATED_CDS"/>
    <property type="molecule type" value="Genomic_DNA"/>
</dbReference>
<keyword evidence="1" id="KW-0732">Signal</keyword>
<dbReference type="AlphaFoldDB" id="A0A5F9DLG7"/>
<organism evidence="2 3">
    <name type="scientific">Oryctolagus cuniculus</name>
    <name type="common">Rabbit</name>
    <dbReference type="NCBI Taxonomy" id="9986"/>
    <lineage>
        <taxon>Eukaryota</taxon>
        <taxon>Metazoa</taxon>
        <taxon>Chordata</taxon>
        <taxon>Craniata</taxon>
        <taxon>Vertebrata</taxon>
        <taxon>Euteleostomi</taxon>
        <taxon>Mammalia</taxon>
        <taxon>Eutheria</taxon>
        <taxon>Euarchontoglires</taxon>
        <taxon>Glires</taxon>
        <taxon>Lagomorpha</taxon>
        <taxon>Leporidae</taxon>
        <taxon>Oryctolagus</taxon>
    </lineage>
</organism>
<gene>
    <name evidence="2" type="primary">PATE2</name>
</gene>
<dbReference type="GO" id="GO:0005615">
    <property type="term" value="C:extracellular space"/>
    <property type="evidence" value="ECO:0007669"/>
    <property type="project" value="TreeGrafter"/>
</dbReference>
<accession>A0A5F9DLG7</accession>
<evidence type="ECO:0000313" key="2">
    <source>
        <dbReference type="Ensembl" id="ENSOCUP00000047152.1"/>
    </source>
</evidence>
<protein>
    <submittedName>
        <fullName evidence="2">Prostate and testis expressed 2</fullName>
    </submittedName>
</protein>
<reference evidence="2" key="3">
    <citation type="submission" date="2025-09" db="UniProtKB">
        <authorList>
            <consortium name="Ensembl"/>
        </authorList>
    </citation>
    <scope>IDENTIFICATION</scope>
    <source>
        <strain evidence="2">Thorbecke</strain>
    </source>
</reference>
<keyword evidence="3" id="KW-1185">Reference proteome</keyword>